<reference evidence="2" key="1">
    <citation type="journal article" date="2020" name="Cell">
        <title>Large-Scale Comparative Analyses of Tick Genomes Elucidate Their Genetic Diversity and Vector Capacities.</title>
        <authorList>
            <consortium name="Tick Genome and Microbiome Consortium (TIGMIC)"/>
            <person name="Jia N."/>
            <person name="Wang J."/>
            <person name="Shi W."/>
            <person name="Du L."/>
            <person name="Sun Y."/>
            <person name="Zhan W."/>
            <person name="Jiang J.F."/>
            <person name="Wang Q."/>
            <person name="Zhang B."/>
            <person name="Ji P."/>
            <person name="Bell-Sakyi L."/>
            <person name="Cui X.M."/>
            <person name="Yuan T.T."/>
            <person name="Jiang B.G."/>
            <person name="Yang W.F."/>
            <person name="Lam T.T."/>
            <person name="Chang Q.C."/>
            <person name="Ding S.J."/>
            <person name="Wang X.J."/>
            <person name="Zhu J.G."/>
            <person name="Ruan X.D."/>
            <person name="Zhao L."/>
            <person name="Wei J.T."/>
            <person name="Ye R.Z."/>
            <person name="Que T.C."/>
            <person name="Du C.H."/>
            <person name="Zhou Y.H."/>
            <person name="Cheng J.X."/>
            <person name="Dai P.F."/>
            <person name="Guo W.B."/>
            <person name="Han X.H."/>
            <person name="Huang E.J."/>
            <person name="Li L.F."/>
            <person name="Wei W."/>
            <person name="Gao Y.C."/>
            <person name="Liu J.Z."/>
            <person name="Shao H.Z."/>
            <person name="Wang X."/>
            <person name="Wang C.C."/>
            <person name="Yang T.C."/>
            <person name="Huo Q.B."/>
            <person name="Li W."/>
            <person name="Chen H.Y."/>
            <person name="Chen S.E."/>
            <person name="Zhou L.G."/>
            <person name="Ni X.B."/>
            <person name="Tian J.H."/>
            <person name="Sheng Y."/>
            <person name="Liu T."/>
            <person name="Pan Y.S."/>
            <person name="Xia L.Y."/>
            <person name="Li J."/>
            <person name="Zhao F."/>
            <person name="Cao W.C."/>
        </authorList>
    </citation>
    <scope>NUCLEOTIDE SEQUENCE</scope>
    <source>
        <strain evidence="2">Rsan-2018</strain>
    </source>
</reference>
<keyword evidence="3" id="KW-1185">Reference proteome</keyword>
<proteinExistence type="predicted"/>
<evidence type="ECO:0000256" key="1">
    <source>
        <dbReference type="SAM" id="MobiDB-lite"/>
    </source>
</evidence>
<dbReference type="Proteomes" id="UP000821837">
    <property type="component" value="Chromosome 1"/>
</dbReference>
<dbReference type="EMBL" id="JABSTV010001245">
    <property type="protein sequence ID" value="KAH7983451.1"/>
    <property type="molecule type" value="Genomic_DNA"/>
</dbReference>
<comment type="caution">
    <text evidence="2">The sequence shown here is derived from an EMBL/GenBank/DDBJ whole genome shotgun (WGS) entry which is preliminary data.</text>
</comment>
<organism evidence="2 3">
    <name type="scientific">Rhipicephalus sanguineus</name>
    <name type="common">Brown dog tick</name>
    <name type="synonym">Ixodes sanguineus</name>
    <dbReference type="NCBI Taxonomy" id="34632"/>
    <lineage>
        <taxon>Eukaryota</taxon>
        <taxon>Metazoa</taxon>
        <taxon>Ecdysozoa</taxon>
        <taxon>Arthropoda</taxon>
        <taxon>Chelicerata</taxon>
        <taxon>Arachnida</taxon>
        <taxon>Acari</taxon>
        <taxon>Parasitiformes</taxon>
        <taxon>Ixodida</taxon>
        <taxon>Ixodoidea</taxon>
        <taxon>Ixodidae</taxon>
        <taxon>Rhipicephalinae</taxon>
        <taxon>Rhipicephalus</taxon>
        <taxon>Rhipicephalus</taxon>
    </lineage>
</organism>
<feature type="compositionally biased region" description="Polar residues" evidence="1">
    <location>
        <begin position="71"/>
        <end position="110"/>
    </location>
</feature>
<protein>
    <submittedName>
        <fullName evidence="2">Uncharacterized protein</fullName>
    </submittedName>
</protein>
<dbReference type="AlphaFoldDB" id="A0A9D4T9V0"/>
<evidence type="ECO:0000313" key="2">
    <source>
        <dbReference type="EMBL" id="KAH7983451.1"/>
    </source>
</evidence>
<gene>
    <name evidence="2" type="ORF">HPB52_012093</name>
</gene>
<evidence type="ECO:0000313" key="3">
    <source>
        <dbReference type="Proteomes" id="UP000821837"/>
    </source>
</evidence>
<sequence length="110" mass="12183">MLLHFLDARRTKWLLFNINMASPMVARNTAVHPSMNAMNPAGPPRLQAAKQQDTFMTYAKAARGLRHREQSAGTSPSQHQARQESQGGSRQNSNHVASIQQSTSTSPQEK</sequence>
<reference evidence="2" key="2">
    <citation type="submission" date="2021-09" db="EMBL/GenBank/DDBJ databases">
        <authorList>
            <person name="Jia N."/>
            <person name="Wang J."/>
            <person name="Shi W."/>
            <person name="Du L."/>
            <person name="Sun Y."/>
            <person name="Zhan W."/>
            <person name="Jiang J."/>
            <person name="Wang Q."/>
            <person name="Zhang B."/>
            <person name="Ji P."/>
            <person name="Sakyi L.B."/>
            <person name="Cui X."/>
            <person name="Yuan T."/>
            <person name="Jiang B."/>
            <person name="Yang W."/>
            <person name="Lam T.T.-Y."/>
            <person name="Chang Q."/>
            <person name="Ding S."/>
            <person name="Wang X."/>
            <person name="Zhu J."/>
            <person name="Ruan X."/>
            <person name="Zhao L."/>
            <person name="Wei J."/>
            <person name="Que T."/>
            <person name="Du C."/>
            <person name="Cheng J."/>
            <person name="Dai P."/>
            <person name="Han X."/>
            <person name="Huang E."/>
            <person name="Gao Y."/>
            <person name="Liu J."/>
            <person name="Shao H."/>
            <person name="Ye R."/>
            <person name="Li L."/>
            <person name="Wei W."/>
            <person name="Wang X."/>
            <person name="Wang C."/>
            <person name="Huo Q."/>
            <person name="Li W."/>
            <person name="Guo W."/>
            <person name="Chen H."/>
            <person name="Chen S."/>
            <person name="Zhou L."/>
            <person name="Zhou L."/>
            <person name="Ni X."/>
            <person name="Tian J."/>
            <person name="Zhou Y."/>
            <person name="Sheng Y."/>
            <person name="Liu T."/>
            <person name="Pan Y."/>
            <person name="Xia L."/>
            <person name="Li J."/>
            <person name="Zhao F."/>
            <person name="Cao W."/>
        </authorList>
    </citation>
    <scope>NUCLEOTIDE SEQUENCE</scope>
    <source>
        <strain evidence="2">Rsan-2018</strain>
        <tissue evidence="2">Larvae</tissue>
    </source>
</reference>
<accession>A0A9D4T9V0</accession>
<name>A0A9D4T9V0_RHISA</name>
<feature type="region of interest" description="Disordered" evidence="1">
    <location>
        <begin position="62"/>
        <end position="110"/>
    </location>
</feature>